<evidence type="ECO:0000313" key="1">
    <source>
        <dbReference type="EMBL" id="KAK1864601.1"/>
    </source>
</evidence>
<organism evidence="1 2">
    <name type="scientific">Pyropia yezoensis</name>
    <name type="common">Susabi-nori</name>
    <name type="synonym">Porphyra yezoensis</name>
    <dbReference type="NCBI Taxonomy" id="2788"/>
    <lineage>
        <taxon>Eukaryota</taxon>
        <taxon>Rhodophyta</taxon>
        <taxon>Bangiophyceae</taxon>
        <taxon>Bangiales</taxon>
        <taxon>Bangiaceae</taxon>
        <taxon>Pyropia</taxon>
    </lineage>
</organism>
<dbReference type="EMBL" id="CM020619">
    <property type="protein sequence ID" value="KAK1864601.1"/>
    <property type="molecule type" value="Genomic_DNA"/>
</dbReference>
<gene>
    <name evidence="1" type="ORF">I4F81_007146</name>
</gene>
<proteinExistence type="predicted"/>
<keyword evidence="2" id="KW-1185">Reference proteome</keyword>
<name>A0ACC3C2T0_PYRYE</name>
<protein>
    <submittedName>
        <fullName evidence="1">Uncharacterized protein</fullName>
    </submittedName>
</protein>
<reference evidence="1" key="1">
    <citation type="submission" date="2019-11" db="EMBL/GenBank/DDBJ databases">
        <title>Nori genome reveals adaptations in red seaweeds to the harsh intertidal environment.</title>
        <authorList>
            <person name="Wang D."/>
            <person name="Mao Y."/>
        </authorList>
    </citation>
    <scope>NUCLEOTIDE SEQUENCE</scope>
    <source>
        <tissue evidence="1">Gametophyte</tissue>
    </source>
</reference>
<sequence length="597" mass="66722">MAVPGVVADAALARMVAEVVALRQELAAEMPGLRRLAAEVSDLRRLATEVSDVRRLAAAVSDLQRDADRKFLGYDIFATTAVFVAICVAAYQLVRDPTGEQHAADLSELRVYRQWRTALSCLISYVALVAAVMVVQLRDGWRGRDIWWLLAIMWAPWAPVINKVWSTLRRTRRVRSMMVTRGCRNRLTAMLREYLFLGHAGLSTAAASYALGFTTKRPPSPQAPPGLPENKKEWVSFVGHSPSRLPLSDRGRQESPHPDDLTLPYLSRWDVFAWWWSRNSDCVPPAWGEDGLVPRRRRGGRATRRRAAAGPDGAGPTEVSSPFRLQPVQSLTPWQETLVLDAIDGLVASGTIPEPRFAKLPRGICDLCLLSLRSAVEAFLESSSRRHAGVSAREWFHGVRFHWTLKMDTILHFLWQAAFCDNDGLRIDVTPAKTPPETQPATPAHELDVTEATRHVLMLLFLLSRSMLGGAPALRDVRHRVEDHLHSNVWWESYWQHFVPPPGDDGLNDPAAHQTVDDALRATVTTEVRSILQLLLVGVEDESLIEVPTCGTNECWLEEWPLIVARLPTWVPPPPCDHCDRARALRADAPDNLPLPV</sequence>
<comment type="caution">
    <text evidence="1">The sequence shown here is derived from an EMBL/GenBank/DDBJ whole genome shotgun (WGS) entry which is preliminary data.</text>
</comment>
<accession>A0ACC3C2T0</accession>
<dbReference type="Proteomes" id="UP000798662">
    <property type="component" value="Chromosome 2"/>
</dbReference>
<evidence type="ECO:0000313" key="2">
    <source>
        <dbReference type="Proteomes" id="UP000798662"/>
    </source>
</evidence>